<feature type="transmembrane region" description="Helical" evidence="1">
    <location>
        <begin position="155"/>
        <end position="175"/>
    </location>
</feature>
<feature type="transmembrane region" description="Helical" evidence="1">
    <location>
        <begin position="214"/>
        <end position="237"/>
    </location>
</feature>
<name>A0ABT0GM18_9GAMM</name>
<feature type="transmembrane region" description="Helical" evidence="1">
    <location>
        <begin position="182"/>
        <end position="202"/>
    </location>
</feature>
<feature type="transmembrane region" description="Helical" evidence="1">
    <location>
        <begin position="21"/>
        <end position="42"/>
    </location>
</feature>
<accession>A0ABT0GM18</accession>
<evidence type="ECO:0000313" key="4">
    <source>
        <dbReference type="Proteomes" id="UP001431449"/>
    </source>
</evidence>
<feature type="transmembrane region" description="Helical" evidence="1">
    <location>
        <begin position="249"/>
        <end position="273"/>
    </location>
</feature>
<keyword evidence="4" id="KW-1185">Reference proteome</keyword>
<keyword evidence="1" id="KW-1133">Transmembrane helix</keyword>
<protein>
    <submittedName>
        <fullName evidence="3">Acyltransferase</fullName>
    </submittedName>
</protein>
<feature type="transmembrane region" description="Helical" evidence="1">
    <location>
        <begin position="279"/>
        <end position="301"/>
    </location>
</feature>
<dbReference type="EMBL" id="JALNMH010000019">
    <property type="protein sequence ID" value="MCK7595468.1"/>
    <property type="molecule type" value="Genomic_DNA"/>
</dbReference>
<feature type="transmembrane region" description="Helical" evidence="1">
    <location>
        <begin position="100"/>
        <end position="118"/>
    </location>
</feature>
<keyword evidence="3" id="KW-0012">Acyltransferase</keyword>
<dbReference type="PANTHER" id="PTHR23028">
    <property type="entry name" value="ACETYLTRANSFERASE"/>
    <property type="match status" value="1"/>
</dbReference>
<evidence type="ECO:0000259" key="2">
    <source>
        <dbReference type="Pfam" id="PF01757"/>
    </source>
</evidence>
<comment type="caution">
    <text evidence="3">The sequence shown here is derived from an EMBL/GenBank/DDBJ whole genome shotgun (WGS) entry which is preliminary data.</text>
</comment>
<dbReference type="RefSeq" id="WP_248211443.1">
    <property type="nucleotide sequence ID" value="NZ_JALNMH010000019.1"/>
</dbReference>
<dbReference type="Proteomes" id="UP001431449">
    <property type="component" value="Unassembled WGS sequence"/>
</dbReference>
<feature type="transmembrane region" description="Helical" evidence="1">
    <location>
        <begin position="54"/>
        <end position="79"/>
    </location>
</feature>
<evidence type="ECO:0000313" key="3">
    <source>
        <dbReference type="EMBL" id="MCK7595468.1"/>
    </source>
</evidence>
<feature type="transmembrane region" description="Helical" evidence="1">
    <location>
        <begin position="322"/>
        <end position="340"/>
    </location>
</feature>
<proteinExistence type="predicted"/>
<evidence type="ECO:0000256" key="1">
    <source>
        <dbReference type="SAM" id="Phobius"/>
    </source>
</evidence>
<dbReference type="Pfam" id="PF01757">
    <property type="entry name" value="Acyl_transf_3"/>
    <property type="match status" value="1"/>
</dbReference>
<keyword evidence="1" id="KW-0812">Transmembrane</keyword>
<organism evidence="3 4">
    <name type="scientific">Pseudomarimonas salicorniae</name>
    <dbReference type="NCBI Taxonomy" id="2933270"/>
    <lineage>
        <taxon>Bacteria</taxon>
        <taxon>Pseudomonadati</taxon>
        <taxon>Pseudomonadota</taxon>
        <taxon>Gammaproteobacteria</taxon>
        <taxon>Lysobacterales</taxon>
        <taxon>Lysobacteraceae</taxon>
        <taxon>Pseudomarimonas</taxon>
    </lineage>
</organism>
<dbReference type="GO" id="GO:0016746">
    <property type="term" value="F:acyltransferase activity"/>
    <property type="evidence" value="ECO:0007669"/>
    <property type="project" value="UniProtKB-KW"/>
</dbReference>
<gene>
    <name evidence="3" type="ORF">M0G41_17570</name>
</gene>
<feature type="transmembrane region" description="Helical" evidence="1">
    <location>
        <begin position="346"/>
        <end position="365"/>
    </location>
</feature>
<reference evidence="3" key="1">
    <citation type="submission" date="2022-04" db="EMBL/GenBank/DDBJ databases">
        <title>Lysobacter sp. CAU 1642 isolated from sea sand.</title>
        <authorList>
            <person name="Kim W."/>
        </authorList>
    </citation>
    <scope>NUCLEOTIDE SEQUENCE</scope>
    <source>
        <strain evidence="3">CAU 1642</strain>
    </source>
</reference>
<dbReference type="InterPro" id="IPR002656">
    <property type="entry name" value="Acyl_transf_3_dom"/>
</dbReference>
<dbReference type="PANTHER" id="PTHR23028:SF131">
    <property type="entry name" value="BLR2367 PROTEIN"/>
    <property type="match status" value="1"/>
</dbReference>
<feature type="domain" description="Acyltransferase 3" evidence="2">
    <location>
        <begin position="23"/>
        <end position="362"/>
    </location>
</feature>
<dbReference type="InterPro" id="IPR050879">
    <property type="entry name" value="Acyltransferase_3"/>
</dbReference>
<sequence>MSEAEAGQGGRGTRPPGDSGHYLWLDALRAFAALSVLGYHLIVMGGLEVPVSSIGGWLNFGFLGVDLFFALSGAVMVISTRRLIDSPADGWRMTFTRRRLARIVPLYLASCVLFLLVVEPFRLQQDDALWNLASHALFLHNLFPSLHGALNGPSWSLGVEMQFYALLLLIAPWALRVSPAWLLISAALVSVAWRLVVFNAVAPMDEAQGAGHGFFLATQLPGVMLSFAGGAAAARLLEHRRPGSDRASNSAWIALLALLAWGAAGAALLHLQAGYWTRLAGLLGAYAAVCVATSISIWLALRLPAPPRRLAALIRGAGNLSYGIYLWHAGVILLLLRLPVLSKPALALACLGITLALSWTSWRLLERPCLRWARGSPSGATAPRQAGT</sequence>
<keyword evidence="1" id="KW-0472">Membrane</keyword>
<keyword evidence="3" id="KW-0808">Transferase</keyword>